<keyword evidence="2" id="KW-1185">Reference proteome</keyword>
<evidence type="ECO:0000313" key="1">
    <source>
        <dbReference type="EMBL" id="KAF1685876.1"/>
    </source>
</evidence>
<dbReference type="EMBL" id="MWIP01000010">
    <property type="protein sequence ID" value="KAF1685876.1"/>
    <property type="molecule type" value="Genomic_DNA"/>
</dbReference>
<name>A0A7V8GLK8_9GAMM</name>
<dbReference type="Proteomes" id="UP000462066">
    <property type="component" value="Unassembled WGS sequence"/>
</dbReference>
<protein>
    <submittedName>
        <fullName evidence="1">Uncharacterized protein</fullName>
    </submittedName>
</protein>
<comment type="caution">
    <text evidence="1">The sequence shown here is derived from an EMBL/GenBank/DDBJ whole genome shotgun (WGS) entry which is preliminary data.</text>
</comment>
<accession>A0A7V8GLK8</accession>
<reference evidence="1 2" key="1">
    <citation type="submission" date="2017-10" db="EMBL/GenBank/DDBJ databases">
        <title>Whole genome sequencing of Pseudoxanthomonas broegbernensis DSM 12573(T).</title>
        <authorList>
            <person name="Kumar S."/>
            <person name="Bansal K."/>
            <person name="Kaur A."/>
            <person name="Patil P."/>
            <person name="Sharma S."/>
            <person name="Patil P.B."/>
        </authorList>
    </citation>
    <scope>NUCLEOTIDE SEQUENCE [LARGE SCALE GENOMIC DNA]</scope>
    <source>
        <strain evidence="1 2">DSM 12573</strain>
    </source>
</reference>
<gene>
    <name evidence="1" type="ORF">B1992_10405</name>
</gene>
<proteinExistence type="predicted"/>
<organism evidence="1 2">
    <name type="scientific">Pseudoxanthomonas broegbernensis</name>
    <dbReference type="NCBI Taxonomy" id="83619"/>
    <lineage>
        <taxon>Bacteria</taxon>
        <taxon>Pseudomonadati</taxon>
        <taxon>Pseudomonadota</taxon>
        <taxon>Gammaproteobacteria</taxon>
        <taxon>Lysobacterales</taxon>
        <taxon>Lysobacteraceae</taxon>
        <taxon>Pseudoxanthomonas</taxon>
    </lineage>
</organism>
<sequence>MERTMQIGTDDNPATVAVHTFIEIKKALKKAGEQNSDETALQLTRAAATFAIAQHTLTLAETVGGLEDTLRTDHPLQG</sequence>
<evidence type="ECO:0000313" key="2">
    <source>
        <dbReference type="Proteomes" id="UP000462066"/>
    </source>
</evidence>
<dbReference type="AlphaFoldDB" id="A0A7V8GLK8"/>